<feature type="transmembrane region" description="Helical" evidence="1">
    <location>
        <begin position="139"/>
        <end position="159"/>
    </location>
</feature>
<dbReference type="EMBL" id="JRLX01000001">
    <property type="protein sequence ID" value="KGO88533.1"/>
    <property type="molecule type" value="Genomic_DNA"/>
</dbReference>
<dbReference type="InterPro" id="IPR052710">
    <property type="entry name" value="CAAX_protease"/>
</dbReference>
<evidence type="ECO:0000259" key="2">
    <source>
        <dbReference type="Pfam" id="PF02517"/>
    </source>
</evidence>
<keyword evidence="1" id="KW-0472">Membrane</keyword>
<dbReference type="OrthoDB" id="2806188at2"/>
<evidence type="ECO:0000313" key="4">
    <source>
        <dbReference type="Proteomes" id="UP000030152"/>
    </source>
</evidence>
<dbReference type="RefSeq" id="WP_020211546.1">
    <property type="nucleotide sequence ID" value="NZ_JRLX01000001.1"/>
</dbReference>
<feature type="transmembrane region" description="Helical" evidence="1">
    <location>
        <begin position="180"/>
        <end position="197"/>
    </location>
</feature>
<evidence type="ECO:0000313" key="3">
    <source>
        <dbReference type="EMBL" id="KGO88533.1"/>
    </source>
</evidence>
<dbReference type="Proteomes" id="UP000030152">
    <property type="component" value="Unassembled WGS sequence"/>
</dbReference>
<dbReference type="GO" id="GO:0080120">
    <property type="term" value="P:CAAX-box protein maturation"/>
    <property type="evidence" value="ECO:0007669"/>
    <property type="project" value="UniProtKB-ARBA"/>
</dbReference>
<protein>
    <submittedName>
        <fullName evidence="3">Abortive phage infection protein</fullName>
    </submittedName>
</protein>
<evidence type="ECO:0000256" key="1">
    <source>
        <dbReference type="SAM" id="Phobius"/>
    </source>
</evidence>
<organism evidence="3 4">
    <name type="scientific">Flavobacterium rivuli WB 3.3-2 = DSM 21788</name>
    <dbReference type="NCBI Taxonomy" id="1121895"/>
    <lineage>
        <taxon>Bacteria</taxon>
        <taxon>Pseudomonadati</taxon>
        <taxon>Bacteroidota</taxon>
        <taxon>Flavobacteriia</taxon>
        <taxon>Flavobacteriales</taxon>
        <taxon>Flavobacteriaceae</taxon>
        <taxon>Flavobacterium</taxon>
    </lineage>
</organism>
<feature type="transmembrane region" description="Helical" evidence="1">
    <location>
        <begin position="106"/>
        <end position="127"/>
    </location>
</feature>
<dbReference type="GO" id="GO:0004175">
    <property type="term" value="F:endopeptidase activity"/>
    <property type="evidence" value="ECO:0007669"/>
    <property type="project" value="UniProtKB-ARBA"/>
</dbReference>
<feature type="transmembrane region" description="Helical" evidence="1">
    <location>
        <begin position="21"/>
        <end position="44"/>
    </location>
</feature>
<keyword evidence="4" id="KW-1185">Reference proteome</keyword>
<dbReference type="eggNOG" id="COG1266">
    <property type="taxonomic scope" value="Bacteria"/>
</dbReference>
<dbReference type="PANTHER" id="PTHR36435:SF1">
    <property type="entry name" value="CAAX AMINO TERMINAL PROTEASE FAMILY PROTEIN"/>
    <property type="match status" value="1"/>
</dbReference>
<feature type="transmembrane region" description="Helical" evidence="1">
    <location>
        <begin position="203"/>
        <end position="223"/>
    </location>
</feature>
<sequence>MFIIQAFTPKNSFGKYLLGSLIIILASFAGQLPLTIAIAIKALTRGSSMPTTNAQLYRFMDQNLMLFLLLLSFVFALGGIMLAVIKLHHQKFKEIITSRHKIDWKRILFSFFIWALFSVATTLYAYYASPEDYEVQFNLNKFLILCVIAIPMIPIQTTVEELVFRGYLMQGFGLLAKNRWFPLAMTSLIFGCMHLLNPEVEEMGYIISLYYIGTGLCLGIMTLMDDGTELALGFHAANNLIAALLITSDWSVLQTPAILKEITKPSAGIDILLPILIIYPILLFIFAKKYKWSGWKDKLTGKIVFPVPEKVNPNSFNNEY</sequence>
<proteinExistence type="predicted"/>
<feature type="domain" description="CAAX prenyl protease 2/Lysostaphin resistance protein A-like" evidence="2">
    <location>
        <begin position="147"/>
        <end position="241"/>
    </location>
</feature>
<gene>
    <name evidence="3" type="ORF">Q765_01090</name>
</gene>
<comment type="caution">
    <text evidence="3">The sequence shown here is derived from an EMBL/GenBank/DDBJ whole genome shotgun (WGS) entry which is preliminary data.</text>
</comment>
<keyword evidence="1" id="KW-1133">Transmembrane helix</keyword>
<feature type="transmembrane region" description="Helical" evidence="1">
    <location>
        <begin position="267"/>
        <end position="287"/>
    </location>
</feature>
<accession>A0A0A2MAP7</accession>
<keyword evidence="1" id="KW-0812">Transmembrane</keyword>
<dbReference type="PANTHER" id="PTHR36435">
    <property type="entry name" value="SLR1288 PROTEIN"/>
    <property type="match status" value="1"/>
</dbReference>
<feature type="transmembrane region" description="Helical" evidence="1">
    <location>
        <begin position="64"/>
        <end position="85"/>
    </location>
</feature>
<name>A0A0A2MAP7_9FLAO</name>
<dbReference type="STRING" id="1121895.GCA_000378485_00424"/>
<dbReference type="AlphaFoldDB" id="A0A0A2MAP7"/>
<dbReference type="InterPro" id="IPR003675">
    <property type="entry name" value="Rce1/LyrA-like_dom"/>
</dbReference>
<reference evidence="3 4" key="1">
    <citation type="submission" date="2013-09" db="EMBL/GenBank/DDBJ databases">
        <authorList>
            <person name="Zeng Z."/>
            <person name="Chen C."/>
        </authorList>
    </citation>
    <scope>NUCLEOTIDE SEQUENCE [LARGE SCALE GENOMIC DNA]</scope>
    <source>
        <strain evidence="3 4">WB 3.3-2</strain>
    </source>
</reference>
<dbReference type="Pfam" id="PF02517">
    <property type="entry name" value="Rce1-like"/>
    <property type="match status" value="1"/>
</dbReference>